<sequence>MGRSIPGRPEERSLPMGLCFRMFAIPNPQAPQDCMKREWHLKKGAEANSMSRCSIFTRNTLQWEDITRRSSEGRHSICRWNCWSVCLAIP</sequence>
<proteinExistence type="predicted"/>
<dbReference type="AlphaFoldDB" id="A0A4Y2NCE0"/>
<evidence type="ECO:0000313" key="2">
    <source>
        <dbReference type="Proteomes" id="UP000499080"/>
    </source>
</evidence>
<keyword evidence="2" id="KW-1185">Reference proteome</keyword>
<gene>
    <name evidence="1" type="ORF">AVEN_101573_1</name>
</gene>
<accession>A0A4Y2NCE0</accession>
<protein>
    <submittedName>
        <fullName evidence="1">Uncharacterized protein</fullName>
    </submittedName>
</protein>
<dbReference type="EMBL" id="BGPR01008931">
    <property type="protein sequence ID" value="GBN36951.1"/>
    <property type="molecule type" value="Genomic_DNA"/>
</dbReference>
<dbReference type="Proteomes" id="UP000499080">
    <property type="component" value="Unassembled WGS sequence"/>
</dbReference>
<organism evidence="1 2">
    <name type="scientific">Araneus ventricosus</name>
    <name type="common">Orbweaver spider</name>
    <name type="synonym">Epeira ventricosa</name>
    <dbReference type="NCBI Taxonomy" id="182803"/>
    <lineage>
        <taxon>Eukaryota</taxon>
        <taxon>Metazoa</taxon>
        <taxon>Ecdysozoa</taxon>
        <taxon>Arthropoda</taxon>
        <taxon>Chelicerata</taxon>
        <taxon>Arachnida</taxon>
        <taxon>Araneae</taxon>
        <taxon>Araneomorphae</taxon>
        <taxon>Entelegynae</taxon>
        <taxon>Araneoidea</taxon>
        <taxon>Araneidae</taxon>
        <taxon>Araneus</taxon>
    </lineage>
</organism>
<comment type="caution">
    <text evidence="1">The sequence shown here is derived from an EMBL/GenBank/DDBJ whole genome shotgun (WGS) entry which is preliminary data.</text>
</comment>
<name>A0A4Y2NCE0_ARAVE</name>
<reference evidence="1 2" key="1">
    <citation type="journal article" date="2019" name="Sci. Rep.">
        <title>Orb-weaving spider Araneus ventricosus genome elucidates the spidroin gene catalogue.</title>
        <authorList>
            <person name="Kono N."/>
            <person name="Nakamura H."/>
            <person name="Ohtoshi R."/>
            <person name="Moran D.A.P."/>
            <person name="Shinohara A."/>
            <person name="Yoshida Y."/>
            <person name="Fujiwara M."/>
            <person name="Mori M."/>
            <person name="Tomita M."/>
            <person name="Arakawa K."/>
        </authorList>
    </citation>
    <scope>NUCLEOTIDE SEQUENCE [LARGE SCALE GENOMIC DNA]</scope>
</reference>
<evidence type="ECO:0000313" key="1">
    <source>
        <dbReference type="EMBL" id="GBN36951.1"/>
    </source>
</evidence>